<dbReference type="PANTHER" id="PTHR34610:SF3">
    <property type="entry name" value="SSL7007 PROTEIN"/>
    <property type="match status" value="1"/>
</dbReference>
<sequence length="138" mass="15796">MLKVVFDTNVFLRALINPHGINSQLILSSDKYKLFLSMEIIDEILDVLSRSSLRKKYNQIKDVDVREILKVISDAEIIEPKMKIDICRDIDDNKFLECSVSGAADYLVSADKDLLDLVEYKGVKIISTQEFIKKLKSL</sequence>
<proteinExistence type="predicted"/>
<comment type="caution">
    <text evidence="2">The sequence shown here is derived from an EMBL/GenBank/DDBJ whole genome shotgun (WGS) entry which is preliminary data.</text>
</comment>
<protein>
    <submittedName>
        <fullName evidence="2">Putative toxin-antitoxin system toxin component, PIN family</fullName>
    </submittedName>
</protein>
<evidence type="ECO:0000259" key="1">
    <source>
        <dbReference type="SMART" id="SM00670"/>
    </source>
</evidence>
<evidence type="ECO:0000313" key="2">
    <source>
        <dbReference type="EMBL" id="OGC23975.1"/>
    </source>
</evidence>
<dbReference type="STRING" id="1802579.A2310_05455"/>
<dbReference type="PANTHER" id="PTHR34610">
    <property type="entry name" value="SSL7007 PROTEIN"/>
    <property type="match status" value="1"/>
</dbReference>
<name>A0A1F4SU61_UNCSA</name>
<reference evidence="2 3" key="1">
    <citation type="journal article" date="2016" name="Nat. Commun.">
        <title>Thousands of microbial genomes shed light on interconnected biogeochemical processes in an aquifer system.</title>
        <authorList>
            <person name="Anantharaman K."/>
            <person name="Brown C.T."/>
            <person name="Hug L.A."/>
            <person name="Sharon I."/>
            <person name="Castelle C.J."/>
            <person name="Probst A.J."/>
            <person name="Thomas B.C."/>
            <person name="Singh A."/>
            <person name="Wilkins M.J."/>
            <person name="Karaoz U."/>
            <person name="Brodie E.L."/>
            <person name="Williams K.H."/>
            <person name="Hubbard S.S."/>
            <person name="Banfield J.F."/>
        </authorList>
    </citation>
    <scope>NUCLEOTIDE SEQUENCE [LARGE SCALE GENOMIC DNA]</scope>
</reference>
<feature type="domain" description="PIN" evidence="1">
    <location>
        <begin position="2"/>
        <end position="116"/>
    </location>
</feature>
<evidence type="ECO:0000313" key="3">
    <source>
        <dbReference type="Proteomes" id="UP000178417"/>
    </source>
</evidence>
<dbReference type="SUPFAM" id="SSF88723">
    <property type="entry name" value="PIN domain-like"/>
    <property type="match status" value="1"/>
</dbReference>
<dbReference type="InterPro" id="IPR002850">
    <property type="entry name" value="PIN_toxin-like"/>
</dbReference>
<dbReference type="Proteomes" id="UP000178417">
    <property type="component" value="Unassembled WGS sequence"/>
</dbReference>
<organism evidence="2 3">
    <name type="scientific">candidate division WOR-1 bacterium RIFOXYB2_FULL_37_13</name>
    <dbReference type="NCBI Taxonomy" id="1802579"/>
    <lineage>
        <taxon>Bacteria</taxon>
        <taxon>Bacillati</taxon>
        <taxon>Saganbacteria</taxon>
    </lineage>
</organism>
<dbReference type="InterPro" id="IPR029060">
    <property type="entry name" value="PIN-like_dom_sf"/>
</dbReference>
<dbReference type="AlphaFoldDB" id="A0A1F4SU61"/>
<dbReference type="Pfam" id="PF13470">
    <property type="entry name" value="PIN_3"/>
    <property type="match status" value="1"/>
</dbReference>
<gene>
    <name evidence="2" type="ORF">A2310_05455</name>
</gene>
<accession>A0A1F4SU61</accession>
<dbReference type="InterPro" id="IPR002716">
    <property type="entry name" value="PIN_dom"/>
</dbReference>
<dbReference type="EMBL" id="MEUB01000013">
    <property type="protein sequence ID" value="OGC23975.1"/>
    <property type="molecule type" value="Genomic_DNA"/>
</dbReference>
<dbReference type="SMART" id="SM00670">
    <property type="entry name" value="PINc"/>
    <property type="match status" value="1"/>
</dbReference>
<dbReference type="NCBIfam" id="TIGR00305">
    <property type="entry name" value="putative toxin-antitoxin system toxin component, PIN family"/>
    <property type="match status" value="1"/>
</dbReference>
<dbReference type="Gene3D" id="3.40.50.1010">
    <property type="entry name" value="5'-nuclease"/>
    <property type="match status" value="1"/>
</dbReference>